<name>A0A0F9B2L6_9ZZZZ</name>
<sequence>MYVDYYKLTESPFNVTPDPKFLYMTDQHETALNHLLFGIREHKGFVLLTGEVGTGKTTLCRKLLGALEGGGYQTALILNPMLTGTQLLRAIVEEFGLECPTRDRLRCLSQLNQFLLQINASGHDAVLIIDEAQDMSTDLLEMTRLLSNLETDSRKLLQIVLAGQPELRHKLRSINLRQLNQRITVRYHLKPMNLPETDRYIRHRIHIAGGREGLRFDRAAVAEVYRFSGGTPRLINAIGDKALLAGYVNQTHVIDKAWVVAAVRELKEAA</sequence>
<dbReference type="AlphaFoldDB" id="A0A0F9B2L6"/>
<dbReference type="InterPro" id="IPR027417">
    <property type="entry name" value="P-loop_NTPase"/>
</dbReference>
<dbReference type="CDD" id="cd00009">
    <property type="entry name" value="AAA"/>
    <property type="match status" value="1"/>
</dbReference>
<dbReference type="GO" id="GO:0016887">
    <property type="term" value="F:ATP hydrolysis activity"/>
    <property type="evidence" value="ECO:0007669"/>
    <property type="project" value="InterPro"/>
</dbReference>
<evidence type="ECO:0000259" key="1">
    <source>
        <dbReference type="SMART" id="SM00382"/>
    </source>
</evidence>
<dbReference type="InterPro" id="IPR052026">
    <property type="entry name" value="ExeA_AAA_ATPase_DNA-bind"/>
</dbReference>
<gene>
    <name evidence="2" type="ORF">LCGC14_2839910</name>
</gene>
<organism evidence="2">
    <name type="scientific">marine sediment metagenome</name>
    <dbReference type="NCBI Taxonomy" id="412755"/>
    <lineage>
        <taxon>unclassified sequences</taxon>
        <taxon>metagenomes</taxon>
        <taxon>ecological metagenomes</taxon>
    </lineage>
</organism>
<dbReference type="SMART" id="SM00382">
    <property type="entry name" value="AAA"/>
    <property type="match status" value="1"/>
</dbReference>
<dbReference type="InterPro" id="IPR049945">
    <property type="entry name" value="AAA_22"/>
</dbReference>
<dbReference type="PANTHER" id="PTHR35894">
    <property type="entry name" value="GENERAL SECRETION PATHWAY PROTEIN A-RELATED"/>
    <property type="match status" value="1"/>
</dbReference>
<evidence type="ECO:0000313" key="2">
    <source>
        <dbReference type="EMBL" id="KKK78801.1"/>
    </source>
</evidence>
<dbReference type="InterPro" id="IPR003593">
    <property type="entry name" value="AAA+_ATPase"/>
</dbReference>
<dbReference type="EMBL" id="LAZR01054325">
    <property type="protein sequence ID" value="KKK78801.1"/>
    <property type="molecule type" value="Genomic_DNA"/>
</dbReference>
<protein>
    <recommendedName>
        <fullName evidence="1">AAA+ ATPase domain-containing protein</fullName>
    </recommendedName>
</protein>
<dbReference type="PANTHER" id="PTHR35894:SF1">
    <property type="entry name" value="PHOSPHORIBULOKINASE _ URIDINE KINASE FAMILY"/>
    <property type="match status" value="1"/>
</dbReference>
<reference evidence="2" key="1">
    <citation type="journal article" date="2015" name="Nature">
        <title>Complex archaea that bridge the gap between prokaryotes and eukaryotes.</title>
        <authorList>
            <person name="Spang A."/>
            <person name="Saw J.H."/>
            <person name="Jorgensen S.L."/>
            <person name="Zaremba-Niedzwiedzka K."/>
            <person name="Martijn J."/>
            <person name="Lind A.E."/>
            <person name="van Eijk R."/>
            <person name="Schleper C."/>
            <person name="Guy L."/>
            <person name="Ettema T.J."/>
        </authorList>
    </citation>
    <scope>NUCLEOTIDE SEQUENCE</scope>
</reference>
<dbReference type="SUPFAM" id="SSF52540">
    <property type="entry name" value="P-loop containing nucleoside triphosphate hydrolases"/>
    <property type="match status" value="1"/>
</dbReference>
<comment type="caution">
    <text evidence="2">The sequence shown here is derived from an EMBL/GenBank/DDBJ whole genome shotgun (WGS) entry which is preliminary data.</text>
</comment>
<dbReference type="Pfam" id="PF13401">
    <property type="entry name" value="AAA_22"/>
    <property type="match status" value="1"/>
</dbReference>
<feature type="domain" description="AAA+ ATPase" evidence="1">
    <location>
        <begin position="42"/>
        <end position="196"/>
    </location>
</feature>
<accession>A0A0F9B2L6</accession>
<dbReference type="Gene3D" id="3.40.50.300">
    <property type="entry name" value="P-loop containing nucleotide triphosphate hydrolases"/>
    <property type="match status" value="1"/>
</dbReference>
<proteinExistence type="predicted"/>